<evidence type="ECO:0000256" key="1">
    <source>
        <dbReference type="SAM" id="MobiDB-lite"/>
    </source>
</evidence>
<feature type="region of interest" description="Disordered" evidence="1">
    <location>
        <begin position="607"/>
        <end position="699"/>
    </location>
</feature>
<feature type="region of interest" description="Disordered" evidence="1">
    <location>
        <begin position="440"/>
        <end position="472"/>
    </location>
</feature>
<feature type="region of interest" description="Disordered" evidence="1">
    <location>
        <begin position="711"/>
        <end position="730"/>
    </location>
</feature>
<sequence>MYTSQYPESKDCHSTKMSLTALDELILARSVSQMSVSIPTPSSINNRAAPALPSGAHLRSAGRGKVMSLYISTLLQESCGSALDDLNEDCSSEVSDSTLIDCSTTIADQEVEAVFSQSPSDDACSNITVDSQLSTCNSVFEDCLSQVSDSTIDDGSTIIVEQEIQAVFSRSPLLSPACSDITVDSQLSTSSSVFEDCLSQVSDSTIDDGSTVIVEQEIQAVFSRSPLSSPAWSDITVNSSQLSSPNHSNYNNYPCNRSSFVQNPNNYKRGNSQNSSINQNQTSHFNEQKVRGNGSYSAGRGSHKNVNGIQCEDSLCFPNRSDFPRNHGAPQQNRNTFRQEKFQHPDFNQKYKNDDVQNVNSWHYQNHLDFPRNCGQLQENQNICRYQDRKLQYPSPNQRNFPSQNLARGSGSHFAGRAFPKNVETNDFQNVNVHRFPNPSAFPRNHEAPQHNQNTVRQKKSQHPGFNQMQSHNFNYESNKANHSHSAGKYSYKNDDVQNVNSRHYQNHLDFPRNCGKLQENQNICRYQDGKLQYPSPNQRNFLSQNLARGSGSQSAGRAFPDNVELNDIQNVNVHCYPSHTAFPRNCGAPQHNQNTLRQEKSQYQNLARGMGRQSANRSFNKNKEVDDLQNVNTLRFPNHTAFPGNRGPPKQNQTSFQREKSEYSGFNQNQTRGSKSVNLGHPRKGVSSPKPKKQSIGRGKLLSQIEFTEPSFGISVSPPPSRSPDDNFQPTYGNLFRSLFFNPFEKLRAIGPVQSSLLGYDTQDN</sequence>
<feature type="compositionally biased region" description="Low complexity" evidence="1">
    <location>
        <begin position="243"/>
        <end position="256"/>
    </location>
</feature>
<feature type="compositionally biased region" description="Polar residues" evidence="1">
    <location>
        <begin position="665"/>
        <end position="678"/>
    </location>
</feature>
<dbReference type="EMBL" id="OU963869">
    <property type="protein sequence ID" value="CAH0394567.1"/>
    <property type="molecule type" value="Genomic_DNA"/>
</dbReference>
<feature type="compositionally biased region" description="Low complexity" evidence="1">
    <location>
        <begin position="271"/>
        <end position="283"/>
    </location>
</feature>
<evidence type="ECO:0000313" key="3">
    <source>
        <dbReference type="Proteomes" id="UP001152759"/>
    </source>
</evidence>
<evidence type="ECO:0000313" key="2">
    <source>
        <dbReference type="EMBL" id="CAH0394567.1"/>
    </source>
</evidence>
<name>A0A9P0ALV2_BEMTA</name>
<proteinExistence type="predicted"/>
<feature type="compositionally biased region" description="Polar residues" evidence="1">
    <location>
        <begin position="257"/>
        <end position="270"/>
    </location>
</feature>
<organism evidence="2 3">
    <name type="scientific">Bemisia tabaci</name>
    <name type="common">Sweetpotato whitefly</name>
    <name type="synonym">Aleurodes tabaci</name>
    <dbReference type="NCBI Taxonomy" id="7038"/>
    <lineage>
        <taxon>Eukaryota</taxon>
        <taxon>Metazoa</taxon>
        <taxon>Ecdysozoa</taxon>
        <taxon>Arthropoda</taxon>
        <taxon>Hexapoda</taxon>
        <taxon>Insecta</taxon>
        <taxon>Pterygota</taxon>
        <taxon>Neoptera</taxon>
        <taxon>Paraneoptera</taxon>
        <taxon>Hemiptera</taxon>
        <taxon>Sternorrhyncha</taxon>
        <taxon>Aleyrodoidea</taxon>
        <taxon>Aleyrodidae</taxon>
        <taxon>Aleyrodinae</taxon>
        <taxon>Bemisia</taxon>
    </lineage>
</organism>
<dbReference type="Proteomes" id="UP001152759">
    <property type="component" value="Chromosome 8"/>
</dbReference>
<keyword evidence="3" id="KW-1185">Reference proteome</keyword>
<dbReference type="AlphaFoldDB" id="A0A9P0ALV2"/>
<gene>
    <name evidence="2" type="ORF">BEMITA_LOCUS12850</name>
</gene>
<protein>
    <submittedName>
        <fullName evidence="2">Uncharacterized protein</fullName>
    </submittedName>
</protein>
<accession>A0A9P0ALV2</accession>
<dbReference type="KEGG" id="btab:109032616"/>
<reference evidence="2" key="1">
    <citation type="submission" date="2021-12" db="EMBL/GenBank/DDBJ databases">
        <authorList>
            <person name="King R."/>
        </authorList>
    </citation>
    <scope>NUCLEOTIDE SEQUENCE</scope>
</reference>
<feature type="region of interest" description="Disordered" evidence="1">
    <location>
        <begin position="238"/>
        <end position="284"/>
    </location>
</feature>